<comment type="similarity">
    <text evidence="6">Belongs to the binding-protein-dependent transport system permease family.</text>
</comment>
<evidence type="ECO:0000256" key="1">
    <source>
        <dbReference type="ARBA" id="ARBA00004141"/>
    </source>
</evidence>
<name>A0A3A9ZVG1_9ACTN</name>
<comment type="subcellular location">
    <subcellularLocation>
        <location evidence="6">Cell membrane</location>
        <topology evidence="6">Multi-pass membrane protein</topology>
    </subcellularLocation>
    <subcellularLocation>
        <location evidence="1">Membrane</location>
        <topology evidence="1">Multi-pass membrane protein</topology>
    </subcellularLocation>
</comment>
<evidence type="ECO:0000256" key="2">
    <source>
        <dbReference type="ARBA" id="ARBA00022448"/>
    </source>
</evidence>
<keyword evidence="10" id="KW-1185">Reference proteome</keyword>
<dbReference type="InterPro" id="IPR035906">
    <property type="entry name" value="MetI-like_sf"/>
</dbReference>
<keyword evidence="2 6" id="KW-0813">Transport</keyword>
<dbReference type="Proteomes" id="UP000279968">
    <property type="component" value="Unassembled WGS sequence"/>
</dbReference>
<reference evidence="9 10" key="1">
    <citation type="journal article" date="2015" name="Int. J. Syst. Evol. Microbiol.">
        <title>Micromonospora costi sp. nov., isolated from a leaf of Costus speciosus.</title>
        <authorList>
            <person name="Thawai C."/>
        </authorList>
    </citation>
    <scope>NUCLEOTIDE SEQUENCE [LARGE SCALE GENOMIC DNA]</scope>
    <source>
        <strain evidence="9 10">CS1-12</strain>
    </source>
</reference>
<feature type="transmembrane region" description="Helical" evidence="6">
    <location>
        <begin position="51"/>
        <end position="73"/>
    </location>
</feature>
<dbReference type="GO" id="GO:0055085">
    <property type="term" value="P:transmembrane transport"/>
    <property type="evidence" value="ECO:0007669"/>
    <property type="project" value="InterPro"/>
</dbReference>
<dbReference type="EMBL" id="RBAN01000005">
    <property type="protein sequence ID" value="RKN52203.1"/>
    <property type="molecule type" value="Genomic_DNA"/>
</dbReference>
<dbReference type="InterPro" id="IPR051204">
    <property type="entry name" value="ABC_transp_perm/SBD"/>
</dbReference>
<keyword evidence="3 6" id="KW-0812">Transmembrane</keyword>
<dbReference type="SUPFAM" id="SSF161098">
    <property type="entry name" value="MetI-like"/>
    <property type="match status" value="1"/>
</dbReference>
<feature type="region of interest" description="Disordered" evidence="7">
    <location>
        <begin position="212"/>
        <end position="253"/>
    </location>
</feature>
<accession>A0A3A9ZVG1</accession>
<sequence length="253" mass="25948">MTFLEYLQSRRDLLIAQTVEHATIVLMSVALATLIGVMIGIASYRNPRARAVAVAVAAAILTIPSFALLGLLITPLGLGYLPALVALTLYALLPIIRNTVVGLTEVDPALTEAARGIGMSRLRSLATVEIPLAWPVILAGIRVSTQMTMGIAAIAAYVGGPGLGNQIFSGLANLGGVNSLNQALVGTLGVVVLALVVDLCLGLLGVLTRGDRRTTRRSRASTSGTRPGEPDAVGALAKGPALAAAANTQGGQR</sequence>
<dbReference type="GO" id="GO:0031460">
    <property type="term" value="P:glycine betaine transport"/>
    <property type="evidence" value="ECO:0007669"/>
    <property type="project" value="TreeGrafter"/>
</dbReference>
<evidence type="ECO:0000256" key="5">
    <source>
        <dbReference type="ARBA" id="ARBA00023136"/>
    </source>
</evidence>
<dbReference type="PROSITE" id="PS50928">
    <property type="entry name" value="ABC_TM1"/>
    <property type="match status" value="1"/>
</dbReference>
<keyword evidence="5 6" id="KW-0472">Membrane</keyword>
<dbReference type="PANTHER" id="PTHR30177">
    <property type="entry name" value="GLYCINE BETAINE/L-PROLINE TRANSPORT SYSTEM PERMEASE PROTEIN PROW"/>
    <property type="match status" value="1"/>
</dbReference>
<dbReference type="InterPro" id="IPR000515">
    <property type="entry name" value="MetI-like"/>
</dbReference>
<evidence type="ECO:0000256" key="7">
    <source>
        <dbReference type="SAM" id="MobiDB-lite"/>
    </source>
</evidence>
<feature type="compositionally biased region" description="Low complexity" evidence="7">
    <location>
        <begin position="220"/>
        <end position="246"/>
    </location>
</feature>
<evidence type="ECO:0000313" key="10">
    <source>
        <dbReference type="Proteomes" id="UP000279968"/>
    </source>
</evidence>
<dbReference type="Gene3D" id="1.10.3720.10">
    <property type="entry name" value="MetI-like"/>
    <property type="match status" value="1"/>
</dbReference>
<evidence type="ECO:0000256" key="4">
    <source>
        <dbReference type="ARBA" id="ARBA00022989"/>
    </source>
</evidence>
<feature type="domain" description="ABC transmembrane type-1" evidence="8">
    <location>
        <begin position="18"/>
        <end position="201"/>
    </location>
</feature>
<feature type="transmembrane region" description="Helical" evidence="6">
    <location>
        <begin position="22"/>
        <end position="44"/>
    </location>
</feature>
<feature type="transmembrane region" description="Helical" evidence="6">
    <location>
        <begin position="79"/>
        <end position="96"/>
    </location>
</feature>
<evidence type="ECO:0000313" key="9">
    <source>
        <dbReference type="EMBL" id="RKN52203.1"/>
    </source>
</evidence>
<comment type="caution">
    <text evidence="9">The sequence shown here is derived from an EMBL/GenBank/DDBJ whole genome shotgun (WGS) entry which is preliminary data.</text>
</comment>
<keyword evidence="4 6" id="KW-1133">Transmembrane helix</keyword>
<dbReference type="AlphaFoldDB" id="A0A3A9ZVG1"/>
<dbReference type="Pfam" id="PF00528">
    <property type="entry name" value="BPD_transp_1"/>
    <property type="match status" value="1"/>
</dbReference>
<proteinExistence type="inferred from homology"/>
<dbReference type="RefSeq" id="WP_120782433.1">
    <property type="nucleotide sequence ID" value="NZ_JBHLUP010000005.1"/>
</dbReference>
<dbReference type="GO" id="GO:0005886">
    <property type="term" value="C:plasma membrane"/>
    <property type="evidence" value="ECO:0007669"/>
    <property type="project" value="UniProtKB-SubCell"/>
</dbReference>
<dbReference type="PANTHER" id="PTHR30177:SF4">
    <property type="entry name" value="OSMOPROTECTANT IMPORT PERMEASE PROTEIN OSMW"/>
    <property type="match status" value="1"/>
</dbReference>
<dbReference type="OrthoDB" id="9801163at2"/>
<gene>
    <name evidence="9" type="ORF">D7193_27045</name>
</gene>
<evidence type="ECO:0000256" key="6">
    <source>
        <dbReference type="RuleBase" id="RU363032"/>
    </source>
</evidence>
<feature type="transmembrane region" description="Helical" evidence="6">
    <location>
        <begin position="183"/>
        <end position="207"/>
    </location>
</feature>
<dbReference type="FunFam" id="1.10.3720.10:FF:000001">
    <property type="entry name" value="Glycine betaine ABC transporter, permease"/>
    <property type="match status" value="1"/>
</dbReference>
<dbReference type="CDD" id="cd06261">
    <property type="entry name" value="TM_PBP2"/>
    <property type="match status" value="1"/>
</dbReference>
<organism evidence="9 10">
    <name type="scientific">Micromonospora costi</name>
    <dbReference type="NCBI Taxonomy" id="1530042"/>
    <lineage>
        <taxon>Bacteria</taxon>
        <taxon>Bacillati</taxon>
        <taxon>Actinomycetota</taxon>
        <taxon>Actinomycetes</taxon>
        <taxon>Micromonosporales</taxon>
        <taxon>Micromonosporaceae</taxon>
        <taxon>Micromonospora</taxon>
    </lineage>
</organism>
<evidence type="ECO:0000256" key="3">
    <source>
        <dbReference type="ARBA" id="ARBA00022692"/>
    </source>
</evidence>
<evidence type="ECO:0000259" key="8">
    <source>
        <dbReference type="PROSITE" id="PS50928"/>
    </source>
</evidence>
<protein>
    <submittedName>
        <fullName evidence="9">ABC transporter permease</fullName>
    </submittedName>
</protein>